<accession>A0A6A1VZT5</accession>
<feature type="chain" id="PRO_5025427807" description="Phylloplanin" evidence="1">
    <location>
        <begin position="23"/>
        <end position="116"/>
    </location>
</feature>
<keyword evidence="1" id="KW-0732">Signal</keyword>
<keyword evidence="3" id="KW-1185">Reference proteome</keyword>
<dbReference type="EMBL" id="RXIC02000022">
    <property type="protein sequence ID" value="KAB1217387.1"/>
    <property type="molecule type" value="Genomic_DNA"/>
</dbReference>
<dbReference type="PANTHER" id="PTHR34458">
    <property type="entry name" value="POLLEN OLE E 1 ALLERGEN AND EXTENSIN FAMILY PROTEIN-RELATED"/>
    <property type="match status" value="1"/>
</dbReference>
<name>A0A6A1VZT5_9ROSI</name>
<dbReference type="Proteomes" id="UP000516437">
    <property type="component" value="Chromosome 4"/>
</dbReference>
<evidence type="ECO:0000313" key="3">
    <source>
        <dbReference type="Proteomes" id="UP000516437"/>
    </source>
</evidence>
<sequence length="116" mass="11532">MAYPNSLLLLALLISAASLAHGAILNGVQIAGLNAAGRLVCTVGGTGNNSQGLPNLADGVIFDTSVCVASVNLTNVNCNVFPPTGNLNASLTLLNIVQNTLGAIANFLVGGFVVAA</sequence>
<proteinExistence type="predicted"/>
<evidence type="ECO:0000256" key="1">
    <source>
        <dbReference type="SAM" id="SignalP"/>
    </source>
</evidence>
<reference evidence="2 3" key="1">
    <citation type="journal article" date="2019" name="Plant Biotechnol. J.">
        <title>The red bayberry genome and genetic basis of sex determination.</title>
        <authorList>
            <person name="Jia H.M."/>
            <person name="Jia H.J."/>
            <person name="Cai Q.L."/>
            <person name="Wang Y."/>
            <person name="Zhao H.B."/>
            <person name="Yang W.F."/>
            <person name="Wang G.Y."/>
            <person name="Li Y.H."/>
            <person name="Zhan D.L."/>
            <person name="Shen Y.T."/>
            <person name="Niu Q.F."/>
            <person name="Chang L."/>
            <person name="Qiu J."/>
            <person name="Zhao L."/>
            <person name="Xie H.B."/>
            <person name="Fu W.Y."/>
            <person name="Jin J."/>
            <person name="Li X.W."/>
            <person name="Jiao Y."/>
            <person name="Zhou C.C."/>
            <person name="Tu T."/>
            <person name="Chai C.Y."/>
            <person name="Gao J.L."/>
            <person name="Fan L.J."/>
            <person name="van de Weg E."/>
            <person name="Wang J.Y."/>
            <person name="Gao Z.S."/>
        </authorList>
    </citation>
    <scope>NUCLEOTIDE SEQUENCE [LARGE SCALE GENOMIC DNA]</scope>
    <source>
        <tissue evidence="2">Leaves</tissue>
    </source>
</reference>
<feature type="signal peptide" evidence="1">
    <location>
        <begin position="1"/>
        <end position="22"/>
    </location>
</feature>
<dbReference type="AlphaFoldDB" id="A0A6A1VZT5"/>
<protein>
    <recommendedName>
        <fullName evidence="4">Phylloplanin</fullName>
    </recommendedName>
</protein>
<comment type="caution">
    <text evidence="2">The sequence shown here is derived from an EMBL/GenBank/DDBJ whole genome shotgun (WGS) entry which is preliminary data.</text>
</comment>
<organism evidence="2 3">
    <name type="scientific">Morella rubra</name>
    <name type="common">Chinese bayberry</name>
    <dbReference type="NCBI Taxonomy" id="262757"/>
    <lineage>
        <taxon>Eukaryota</taxon>
        <taxon>Viridiplantae</taxon>
        <taxon>Streptophyta</taxon>
        <taxon>Embryophyta</taxon>
        <taxon>Tracheophyta</taxon>
        <taxon>Spermatophyta</taxon>
        <taxon>Magnoliopsida</taxon>
        <taxon>eudicotyledons</taxon>
        <taxon>Gunneridae</taxon>
        <taxon>Pentapetalae</taxon>
        <taxon>rosids</taxon>
        <taxon>fabids</taxon>
        <taxon>Fagales</taxon>
        <taxon>Myricaceae</taxon>
        <taxon>Morella</taxon>
    </lineage>
</organism>
<dbReference type="PANTHER" id="PTHR34458:SF11">
    <property type="entry name" value="MD-2-RELATED LIPID-RECOGNITION DOMAIN-CONTAINING PROTEIN"/>
    <property type="match status" value="1"/>
</dbReference>
<dbReference type="InterPro" id="IPR040404">
    <property type="entry name" value="Phylloplanin-like"/>
</dbReference>
<evidence type="ECO:0000313" key="2">
    <source>
        <dbReference type="EMBL" id="KAB1217387.1"/>
    </source>
</evidence>
<evidence type="ECO:0008006" key="4">
    <source>
        <dbReference type="Google" id="ProtNLM"/>
    </source>
</evidence>
<gene>
    <name evidence="2" type="ORF">CJ030_MR4G020934</name>
</gene>
<dbReference type="OrthoDB" id="1104689at2759"/>